<evidence type="ECO:0000313" key="10">
    <source>
        <dbReference type="EMBL" id="AJK46391.1"/>
    </source>
</evidence>
<name>A0A0B6S2F6_BURPL</name>
<dbReference type="SUPFAM" id="SSF52540">
    <property type="entry name" value="P-loop containing nucleoside triphosphate hydrolases"/>
    <property type="match status" value="1"/>
</dbReference>
<dbReference type="Proteomes" id="UP000031838">
    <property type="component" value="Chromosome 1"/>
</dbReference>
<organism evidence="10 11">
    <name type="scientific">Burkholderia plantarii</name>
    <dbReference type="NCBI Taxonomy" id="41899"/>
    <lineage>
        <taxon>Bacteria</taxon>
        <taxon>Pseudomonadati</taxon>
        <taxon>Pseudomonadota</taxon>
        <taxon>Betaproteobacteria</taxon>
        <taxon>Burkholderiales</taxon>
        <taxon>Burkholderiaceae</taxon>
        <taxon>Burkholderia</taxon>
    </lineage>
</organism>
<dbReference type="HOGENOM" id="CLU_009385_0_0_4"/>
<evidence type="ECO:0000256" key="1">
    <source>
        <dbReference type="ARBA" id="ARBA00006847"/>
    </source>
</evidence>
<dbReference type="GO" id="GO:0016787">
    <property type="term" value="F:hydrolase activity"/>
    <property type="evidence" value="ECO:0007669"/>
    <property type="project" value="UniProtKB-KW"/>
</dbReference>
<dbReference type="InterPro" id="IPR054712">
    <property type="entry name" value="Cas3-like_dom"/>
</dbReference>
<keyword evidence="7" id="KW-0067">ATP-binding</keyword>
<evidence type="ECO:0000256" key="6">
    <source>
        <dbReference type="ARBA" id="ARBA00022806"/>
    </source>
</evidence>
<dbReference type="EMBL" id="CP002580">
    <property type="protein sequence ID" value="AJK46391.1"/>
    <property type="molecule type" value="Genomic_DNA"/>
</dbReference>
<dbReference type="RefSeq" id="WP_042624904.1">
    <property type="nucleotide sequence ID" value="NZ_CP002580.1"/>
</dbReference>
<dbReference type="GO" id="GO:0005524">
    <property type="term" value="F:ATP binding"/>
    <property type="evidence" value="ECO:0007669"/>
    <property type="project" value="UniProtKB-KW"/>
</dbReference>
<comment type="similarity">
    <text evidence="2">In the central section; belongs to the CRISPR-associated helicase Cas3 family.</text>
</comment>
<comment type="similarity">
    <text evidence="1">In the N-terminal section; belongs to the CRISPR-associated nuclease Cas3-HD family.</text>
</comment>
<keyword evidence="11" id="KW-1185">Reference proteome</keyword>
<evidence type="ECO:0000256" key="2">
    <source>
        <dbReference type="ARBA" id="ARBA00009046"/>
    </source>
</evidence>
<feature type="domain" description="HD Cas3-type" evidence="9">
    <location>
        <begin position="102"/>
        <end position="354"/>
    </location>
</feature>
<dbReference type="Pfam" id="PF21384">
    <property type="entry name" value="Cas3_I-F_Cas2"/>
    <property type="match status" value="1"/>
</dbReference>
<reference evidence="10 11" key="2">
    <citation type="journal article" date="2016" name="Appl. Microbiol. Biotechnol.">
        <title>Mutations improving production and secretion of extracellular lipase by Burkholderia glumae PG1.</title>
        <authorList>
            <person name="Knapp A."/>
            <person name="Voget S."/>
            <person name="Gao R."/>
            <person name="Zaburannyi N."/>
            <person name="Krysciak D."/>
            <person name="Breuer M."/>
            <person name="Hauer B."/>
            <person name="Streit W.R."/>
            <person name="Muller R."/>
            <person name="Daniel R."/>
            <person name="Jaeger K.E."/>
        </authorList>
    </citation>
    <scope>NUCLEOTIDE SEQUENCE [LARGE SCALE GENOMIC DNA]</scope>
    <source>
        <strain evidence="10 11">PG1</strain>
    </source>
</reference>
<dbReference type="Gene3D" id="1.10.3210.30">
    <property type="match status" value="1"/>
</dbReference>
<evidence type="ECO:0000256" key="4">
    <source>
        <dbReference type="ARBA" id="ARBA00022741"/>
    </source>
</evidence>
<evidence type="ECO:0000256" key="7">
    <source>
        <dbReference type="ARBA" id="ARBA00022840"/>
    </source>
</evidence>
<dbReference type="Pfam" id="PF22590">
    <property type="entry name" value="Cas3-like_C_2"/>
    <property type="match status" value="1"/>
</dbReference>
<dbReference type="KEGG" id="bgp:BGL_1c18820"/>
<keyword evidence="6" id="KW-0347">Helicase</keyword>
<evidence type="ECO:0000313" key="11">
    <source>
        <dbReference type="Proteomes" id="UP000031838"/>
    </source>
</evidence>
<dbReference type="InterPro" id="IPR013395">
    <property type="entry name" value="CRISPR-assoc_Cas3_yers"/>
</dbReference>
<dbReference type="NCBIfam" id="TIGR02562">
    <property type="entry name" value="cas3_yersinia"/>
    <property type="match status" value="1"/>
</dbReference>
<dbReference type="InterPro" id="IPR048823">
    <property type="entry name" value="Cas3_I-F_Cas2"/>
</dbReference>
<dbReference type="InterPro" id="IPR038257">
    <property type="entry name" value="CRISPR-assoc_Cas3_HD_sf"/>
</dbReference>
<protein>
    <submittedName>
        <fullName evidence="10">CRISPR-associated helicase Cas3</fullName>
    </submittedName>
</protein>
<dbReference type="InterPro" id="IPR027417">
    <property type="entry name" value="P-loop_NTPase"/>
</dbReference>
<accession>A0A0B6S2F6</accession>
<reference evidence="11" key="1">
    <citation type="submission" date="2011-03" db="EMBL/GenBank/DDBJ databases">
        <authorList>
            <person name="Voget S."/>
            <person name="Streit W.R."/>
            <person name="Jaeger K.E."/>
            <person name="Daniel R."/>
        </authorList>
    </citation>
    <scope>NUCLEOTIDE SEQUENCE [LARGE SCALE GENOMIC DNA]</scope>
    <source>
        <strain evidence="11">PG1</strain>
    </source>
</reference>
<evidence type="ECO:0000259" key="9">
    <source>
        <dbReference type="PROSITE" id="PS51643"/>
    </source>
</evidence>
<sequence>MNVLFVSQCTKRALTETRRILDQFAERRGDRTWQTPITQAGLDTVRKLLRQTARKNTAVACHWIRGRDHSELLWIVGDGRQFNRQGAVPTNSSTSDVLRADDESHWHRLPLMSAITALAALMHDLGKATLAFQNKLTAQRGAPRSDYRHEWVSVRLFQAFVGEAANDADWLARLAACADPAMDPSSFELQWLDHEGGRLLRDGRDAQAMARLPFAVLPPLAQAVAWLILTHHRLPCKPVRNEASNPEDDDRRFHWRRFGTRTRDISAGELRHLFYCIDPDWNAPREPSPPHELDADWEFPHGLPVITSAWRKQAARHAGKLQAAASEAVASHPLDDPFVMHVSRMCLMLADHHYSSLTDETLRRPYRNERYPLYANTLRNRDGGPACDERGRSRFNQTLDEHLLGVQAHASLVTHSLPTLARSLPALQNHAGLRKRSRNARFQWQDKAADLAAGIRARAQEHGAFIVNMASTGSGKTLGNARIMNALADPQRGMRCAFAIGLRTLTLQTGRSFRRDLGLNDEQLAIQVGGAVSRMLFDYREAQAEASGSASTQALLDEGGQILFDGDDRHALLQRVTSDAKVRALIAAPLLVCTVDHLMPATESLRGGHQIAPTLRLMTGDLVLDEPDDFDIDDILALTRLVHWAGMLGSRVLLSSATLPPALVQGLYLAYRDGRGYFQRNRGARPDAPLSVACLWVDEFAQSHADCGDGDAFKSAHDAFVDRRCERLAGAEVRRKARLVSIDRAWSSMEKLARREAMSRLLLDEAWQLHRDSQNHGVDPASGKRVSLGLIRMSNIDPLFDVALAMYRHGAPAPDVRVHLSVYHSQFPLLARSDVEAQLDAAFDRRPASGGVDPLWTNPVIRALLDRHDERDHLFVVLASPVCEVGRDWDADWAIAEPSAVRSLIQLAGRVRRHRAGAVTAPNLAVLETNLRCFERRGKDEPVFAKPGFEMRKMVAHGKGGDTQAMFHLESHSLGDLLDWDEGGRTWCVDSRPRIRKAAKLNPRRRLADLEHGRMWDTMLARDAANQWRTPITRDATRHWHGRDADARHVWLTGVLPQVQPFRFDPQPRVEVVWLPNEDEDALRLCRIEEEKGAPARFIDDRDMVSRVVPDAELAGPGISPWCHVELLVLLRQWAEAHGQSLFDAARQVAVVSLPKRDAGWRYHPALGFSRD</sequence>
<dbReference type="GO" id="GO:0051607">
    <property type="term" value="P:defense response to virus"/>
    <property type="evidence" value="ECO:0007669"/>
    <property type="project" value="UniProtKB-KW"/>
</dbReference>
<keyword evidence="4" id="KW-0547">Nucleotide-binding</keyword>
<keyword evidence="3" id="KW-0479">Metal-binding</keyword>
<evidence type="ECO:0000256" key="3">
    <source>
        <dbReference type="ARBA" id="ARBA00022723"/>
    </source>
</evidence>
<dbReference type="AlphaFoldDB" id="A0A0B6S2F6"/>
<proteinExistence type="inferred from homology"/>
<keyword evidence="5" id="KW-0378">Hydrolase</keyword>
<gene>
    <name evidence="10" type="primary">cas3</name>
    <name evidence="10" type="ORF">BGL_1c18820</name>
</gene>
<dbReference type="GO" id="GO:0046872">
    <property type="term" value="F:metal ion binding"/>
    <property type="evidence" value="ECO:0007669"/>
    <property type="project" value="UniProtKB-KW"/>
</dbReference>
<dbReference type="PROSITE" id="PS51643">
    <property type="entry name" value="HD_CAS3"/>
    <property type="match status" value="1"/>
</dbReference>
<dbReference type="GO" id="GO:0004386">
    <property type="term" value="F:helicase activity"/>
    <property type="evidence" value="ECO:0007669"/>
    <property type="project" value="UniProtKB-KW"/>
</dbReference>
<dbReference type="InterPro" id="IPR006483">
    <property type="entry name" value="CRISPR-assoc_Cas3_HD"/>
</dbReference>
<evidence type="ECO:0000256" key="5">
    <source>
        <dbReference type="ARBA" id="ARBA00022801"/>
    </source>
</evidence>
<keyword evidence="8" id="KW-0051">Antiviral defense</keyword>
<evidence type="ECO:0000256" key="8">
    <source>
        <dbReference type="ARBA" id="ARBA00023118"/>
    </source>
</evidence>